<sequence>MSSAPQSQFDRLANSPSMTRYWQHARERKWLYLVGGVLIATLLILAIQRSWSSRSYVRPVVVQQVPGRVVPGQVVPTQPYVLNESIPAIDVNDRQLRFPARALNNAPPVYPSGAGGQVMPYVNPTAKDKVVKEAFFYPRNAGRPMIPGVGIAAYEVRFGPGDYVVSDNCWARAVSDLTFPASAETRLVVHLVDPARAGQRMYGALVLRTADGELIQFEASQIIVLAE</sequence>
<dbReference type="EMBL" id="CP036274">
    <property type="protein sequence ID" value="QDU25579.1"/>
    <property type="molecule type" value="Genomic_DNA"/>
</dbReference>
<dbReference type="AlphaFoldDB" id="A0A517Y5R3"/>
<feature type="transmembrane region" description="Helical" evidence="1">
    <location>
        <begin position="30"/>
        <end position="48"/>
    </location>
</feature>
<reference evidence="2 3" key="1">
    <citation type="submission" date="2019-02" db="EMBL/GenBank/DDBJ databases">
        <title>Deep-cultivation of Planctomycetes and their phenomic and genomic characterization uncovers novel biology.</title>
        <authorList>
            <person name="Wiegand S."/>
            <person name="Jogler M."/>
            <person name="Boedeker C."/>
            <person name="Pinto D."/>
            <person name="Vollmers J."/>
            <person name="Rivas-Marin E."/>
            <person name="Kohn T."/>
            <person name="Peeters S.H."/>
            <person name="Heuer A."/>
            <person name="Rast P."/>
            <person name="Oberbeckmann S."/>
            <person name="Bunk B."/>
            <person name="Jeske O."/>
            <person name="Meyerdierks A."/>
            <person name="Storesund J.E."/>
            <person name="Kallscheuer N."/>
            <person name="Luecker S."/>
            <person name="Lage O.M."/>
            <person name="Pohl T."/>
            <person name="Merkel B.J."/>
            <person name="Hornburger P."/>
            <person name="Mueller R.-W."/>
            <person name="Bruemmer F."/>
            <person name="Labrenz M."/>
            <person name="Spormann A.M."/>
            <person name="Op den Camp H."/>
            <person name="Overmann J."/>
            <person name="Amann R."/>
            <person name="Jetten M.S.M."/>
            <person name="Mascher T."/>
            <person name="Medema M.H."/>
            <person name="Devos D.P."/>
            <person name="Kaster A.-K."/>
            <person name="Ovreas L."/>
            <person name="Rohde M."/>
            <person name="Galperin M.Y."/>
            <person name="Jogler C."/>
        </authorList>
    </citation>
    <scope>NUCLEOTIDE SEQUENCE [LARGE SCALE GENOMIC DNA]</scope>
    <source>
        <strain evidence="2 3">ETA_A8</strain>
    </source>
</reference>
<gene>
    <name evidence="2" type="ORF">ETAA8_06480</name>
</gene>
<dbReference type="KEGG" id="aagg:ETAA8_06480"/>
<keyword evidence="3" id="KW-1185">Reference proteome</keyword>
<accession>A0A517Y5R3</accession>
<protein>
    <submittedName>
        <fullName evidence="2">Uncharacterized protein</fullName>
    </submittedName>
</protein>
<keyword evidence="1" id="KW-1133">Transmembrane helix</keyword>
<dbReference type="Proteomes" id="UP000315017">
    <property type="component" value="Chromosome"/>
</dbReference>
<organism evidence="2 3">
    <name type="scientific">Anatilimnocola aggregata</name>
    <dbReference type="NCBI Taxonomy" id="2528021"/>
    <lineage>
        <taxon>Bacteria</taxon>
        <taxon>Pseudomonadati</taxon>
        <taxon>Planctomycetota</taxon>
        <taxon>Planctomycetia</taxon>
        <taxon>Pirellulales</taxon>
        <taxon>Pirellulaceae</taxon>
        <taxon>Anatilimnocola</taxon>
    </lineage>
</organism>
<keyword evidence="1" id="KW-0812">Transmembrane</keyword>
<name>A0A517Y5R3_9BACT</name>
<keyword evidence="1" id="KW-0472">Membrane</keyword>
<evidence type="ECO:0000313" key="2">
    <source>
        <dbReference type="EMBL" id="QDU25579.1"/>
    </source>
</evidence>
<dbReference type="RefSeq" id="WP_145084748.1">
    <property type="nucleotide sequence ID" value="NZ_CP036274.1"/>
</dbReference>
<evidence type="ECO:0000313" key="3">
    <source>
        <dbReference type="Proteomes" id="UP000315017"/>
    </source>
</evidence>
<evidence type="ECO:0000256" key="1">
    <source>
        <dbReference type="SAM" id="Phobius"/>
    </source>
</evidence>
<proteinExistence type="predicted"/>